<dbReference type="PROSITE" id="PS50192">
    <property type="entry name" value="T_SNARE"/>
    <property type="match status" value="1"/>
</dbReference>
<dbReference type="AlphaFoldDB" id="A0A8H8DL65"/>
<proteinExistence type="inferred from homology"/>
<keyword evidence="6" id="KW-0175">Coiled coil</keyword>
<evidence type="ECO:0000313" key="11">
    <source>
        <dbReference type="EMBL" id="KAG5462624.1"/>
    </source>
</evidence>
<evidence type="ECO:0000256" key="8">
    <source>
        <dbReference type="SAM" id="MobiDB-lite"/>
    </source>
</evidence>
<feature type="region of interest" description="Disordered" evidence="8">
    <location>
        <begin position="272"/>
        <end position="331"/>
    </location>
</feature>
<dbReference type="OrthoDB" id="421009at2759"/>
<dbReference type="GO" id="GO:0005484">
    <property type="term" value="F:SNAP receptor activity"/>
    <property type="evidence" value="ECO:0007669"/>
    <property type="project" value="TreeGrafter"/>
</dbReference>
<dbReference type="GO" id="GO:0006888">
    <property type="term" value="P:endoplasmic reticulum to Golgi vesicle-mediated transport"/>
    <property type="evidence" value="ECO:0007669"/>
    <property type="project" value="TreeGrafter"/>
</dbReference>
<dbReference type="EMBL" id="JAEFCI010001882">
    <property type="protein sequence ID" value="KAG5462624.1"/>
    <property type="molecule type" value="Genomic_DNA"/>
</dbReference>
<evidence type="ECO:0000256" key="4">
    <source>
        <dbReference type="ARBA" id="ARBA00022692"/>
    </source>
</evidence>
<dbReference type="Pfam" id="PF11416">
    <property type="entry name" value="Syntaxin-5_N"/>
    <property type="match status" value="1"/>
</dbReference>
<dbReference type="Gene3D" id="1.20.58.70">
    <property type="match status" value="1"/>
</dbReference>
<dbReference type="CDD" id="cd15844">
    <property type="entry name" value="SNARE_syntaxin5"/>
    <property type="match status" value="1"/>
</dbReference>
<dbReference type="InterPro" id="IPR045242">
    <property type="entry name" value="Syntaxin"/>
</dbReference>
<dbReference type="SUPFAM" id="SSF47661">
    <property type="entry name" value="t-snare proteins"/>
    <property type="match status" value="1"/>
</dbReference>
<protein>
    <submittedName>
        <fullName evidence="11">t-SNARE</fullName>
    </submittedName>
</protein>
<keyword evidence="4 9" id="KW-0812">Transmembrane</keyword>
<dbReference type="Proteomes" id="UP000673691">
    <property type="component" value="Unassembled WGS sequence"/>
</dbReference>
<gene>
    <name evidence="11" type="ORF">BJ554DRAFT_4384</name>
</gene>
<dbReference type="GO" id="GO:0006886">
    <property type="term" value="P:intracellular protein transport"/>
    <property type="evidence" value="ECO:0007669"/>
    <property type="project" value="TreeGrafter"/>
</dbReference>
<evidence type="ECO:0000256" key="1">
    <source>
        <dbReference type="ARBA" id="ARBA00004211"/>
    </source>
</evidence>
<keyword evidence="3" id="KW-0813">Transport</keyword>
<keyword evidence="7 9" id="KW-0472">Membrane</keyword>
<evidence type="ECO:0000256" key="6">
    <source>
        <dbReference type="ARBA" id="ARBA00023054"/>
    </source>
</evidence>
<evidence type="ECO:0000256" key="2">
    <source>
        <dbReference type="ARBA" id="ARBA00009063"/>
    </source>
</evidence>
<reference evidence="11 12" key="1">
    <citation type="journal article" name="Sci. Rep.">
        <title>Genome-scale phylogenetic analyses confirm Olpidium as the closest living zoosporic fungus to the non-flagellated, terrestrial fungi.</title>
        <authorList>
            <person name="Chang Y."/>
            <person name="Rochon D."/>
            <person name="Sekimoto S."/>
            <person name="Wang Y."/>
            <person name="Chovatia M."/>
            <person name="Sandor L."/>
            <person name="Salamov A."/>
            <person name="Grigoriev I.V."/>
            <person name="Stajich J.E."/>
            <person name="Spatafora J.W."/>
        </authorList>
    </citation>
    <scope>NUCLEOTIDE SEQUENCE [LARGE SCALE GENOMIC DNA]</scope>
    <source>
        <strain evidence="11">S191</strain>
    </source>
</reference>
<accession>A0A8H8DL65</accession>
<evidence type="ECO:0000256" key="9">
    <source>
        <dbReference type="SAM" id="Phobius"/>
    </source>
</evidence>
<evidence type="ECO:0000256" key="7">
    <source>
        <dbReference type="ARBA" id="ARBA00023136"/>
    </source>
</evidence>
<evidence type="ECO:0000256" key="5">
    <source>
        <dbReference type="ARBA" id="ARBA00022989"/>
    </source>
</evidence>
<dbReference type="PANTHER" id="PTHR19957">
    <property type="entry name" value="SYNTAXIN"/>
    <property type="match status" value="1"/>
</dbReference>
<comment type="subcellular location">
    <subcellularLocation>
        <location evidence="1">Membrane</location>
        <topology evidence="1">Single-pass type IV membrane protein</topology>
    </subcellularLocation>
</comment>
<feature type="region of interest" description="Disordered" evidence="8">
    <location>
        <begin position="83"/>
        <end position="104"/>
    </location>
</feature>
<feature type="domain" description="T-SNARE coiled-coil homology" evidence="10">
    <location>
        <begin position="332"/>
        <end position="394"/>
    </location>
</feature>
<comment type="caution">
    <text evidence="11">The sequence shown here is derived from an EMBL/GenBank/DDBJ whole genome shotgun (WGS) entry which is preliminary data.</text>
</comment>
<dbReference type="GO" id="GO:0000139">
    <property type="term" value="C:Golgi membrane"/>
    <property type="evidence" value="ECO:0007669"/>
    <property type="project" value="TreeGrafter"/>
</dbReference>
<keyword evidence="5 9" id="KW-1133">Transmembrane helix</keyword>
<dbReference type="InterPro" id="IPR010989">
    <property type="entry name" value="SNARE"/>
</dbReference>
<comment type="similarity">
    <text evidence="2">Belongs to the syntaxin family.</text>
</comment>
<dbReference type="PANTHER" id="PTHR19957:SF3">
    <property type="entry name" value="SYNTAXIN-5"/>
    <property type="match status" value="1"/>
</dbReference>
<evidence type="ECO:0000256" key="3">
    <source>
        <dbReference type="ARBA" id="ARBA00022448"/>
    </source>
</evidence>
<organism evidence="11 12">
    <name type="scientific">Olpidium bornovanus</name>
    <dbReference type="NCBI Taxonomy" id="278681"/>
    <lineage>
        <taxon>Eukaryota</taxon>
        <taxon>Fungi</taxon>
        <taxon>Fungi incertae sedis</taxon>
        <taxon>Olpidiomycota</taxon>
        <taxon>Olpidiomycotina</taxon>
        <taxon>Olpidiomycetes</taxon>
        <taxon>Olpidiales</taxon>
        <taxon>Olpidiaceae</taxon>
        <taxon>Olpidium</taxon>
    </lineage>
</organism>
<evidence type="ECO:0000313" key="12">
    <source>
        <dbReference type="Proteomes" id="UP000673691"/>
    </source>
</evidence>
<dbReference type="GO" id="GO:0000149">
    <property type="term" value="F:SNARE binding"/>
    <property type="evidence" value="ECO:0007669"/>
    <property type="project" value="TreeGrafter"/>
</dbReference>
<name>A0A8H8DL65_9FUNG</name>
<dbReference type="GO" id="GO:0006906">
    <property type="term" value="P:vesicle fusion"/>
    <property type="evidence" value="ECO:0007669"/>
    <property type="project" value="TreeGrafter"/>
</dbReference>
<evidence type="ECO:0000259" key="10">
    <source>
        <dbReference type="PROSITE" id="PS50192"/>
    </source>
</evidence>
<feature type="transmembrane region" description="Helical" evidence="9">
    <location>
        <begin position="431"/>
        <end position="449"/>
    </location>
</feature>
<dbReference type="InterPro" id="IPR000727">
    <property type="entry name" value="T_SNARE_dom"/>
</dbReference>
<keyword evidence="12" id="KW-1185">Reference proteome</keyword>
<dbReference type="GO" id="GO:0048278">
    <property type="term" value="P:vesicle docking"/>
    <property type="evidence" value="ECO:0007669"/>
    <property type="project" value="TreeGrafter"/>
</dbReference>
<sequence>MAALKNRTSEFHAAVESIRDRAGASSALRPSFSSERQMLVAGGGGGPGGGPNRKSHFARMAGAIGMEINKVATKLERLAKRGSGGADVVDSGTENRARTGGGGGVVGVVAPFPANPNQLPSRSRCSTTDRWRSAPCDGRLAVETWQELTFVIKQDIAKLNKQIMSLQQYVKEQKGKSKSRHFEEHTSNVVVSLQSKLASTSMSFKDVLELRTQNMKAQKDRREQFMHTSQPGGAGGALSVTTGSPLYSIDREDTERSAGEVSINLGFDSQQLQMTDRQVRARQRGGVRHPSTPDGELPVASSTEAGRSGGRSDAGVTIASCSSSPSARFPQDSYIESRSNAVATVEQTMAELGSIFQQLATMVAEQRETIQRIDANTLDIQSNVEAGGRELRYEKDQAQLPCCLSRRGAAPKVTFFYFASQYMQHVMSNRWLMAKIFGIIIFFVLLWYASTKRGRFALVCSGRVFVNGPAIFAF</sequence>
<dbReference type="SMART" id="SM00397">
    <property type="entry name" value="t_SNARE"/>
    <property type="match status" value="1"/>
</dbReference>
<dbReference type="GO" id="GO:0031201">
    <property type="term" value="C:SNARE complex"/>
    <property type="evidence" value="ECO:0007669"/>
    <property type="project" value="TreeGrafter"/>
</dbReference>
<dbReference type="InterPro" id="IPR021538">
    <property type="entry name" value="Syntaxin-5_N"/>
</dbReference>